<dbReference type="SMART" id="SM00448">
    <property type="entry name" value="REC"/>
    <property type="match status" value="1"/>
</dbReference>
<dbReference type="InterPro" id="IPR011006">
    <property type="entry name" value="CheY-like_superfamily"/>
</dbReference>
<dbReference type="PROSITE" id="PS50110">
    <property type="entry name" value="RESPONSE_REGULATORY"/>
    <property type="match status" value="1"/>
</dbReference>
<organism evidence="4 5">
    <name type="scientific">Trinickia dabaoshanensis</name>
    <dbReference type="NCBI Taxonomy" id="564714"/>
    <lineage>
        <taxon>Bacteria</taxon>
        <taxon>Pseudomonadati</taxon>
        <taxon>Pseudomonadota</taxon>
        <taxon>Betaproteobacteria</taxon>
        <taxon>Burkholderiales</taxon>
        <taxon>Burkholderiaceae</taxon>
        <taxon>Trinickia</taxon>
    </lineage>
</organism>
<dbReference type="Pfam" id="PF00072">
    <property type="entry name" value="Response_reg"/>
    <property type="match status" value="1"/>
</dbReference>
<accession>A0A2N7VAW6</accession>
<comment type="caution">
    <text evidence="4">The sequence shown here is derived from an EMBL/GenBank/DDBJ whole genome shotgun (WGS) entry which is preliminary data.</text>
</comment>
<protein>
    <recommendedName>
        <fullName evidence="3">Response regulatory domain-containing protein</fullName>
    </recommendedName>
</protein>
<evidence type="ECO:0000256" key="2">
    <source>
        <dbReference type="PROSITE-ProRule" id="PRU00169"/>
    </source>
</evidence>
<evidence type="ECO:0000313" key="5">
    <source>
        <dbReference type="Proteomes" id="UP000235616"/>
    </source>
</evidence>
<proteinExistence type="predicted"/>
<dbReference type="CDD" id="cd17546">
    <property type="entry name" value="REC_hyHK_CKI1_RcsC-like"/>
    <property type="match status" value="1"/>
</dbReference>
<keyword evidence="1 2" id="KW-0597">Phosphoprotein</keyword>
<feature type="modified residue" description="4-aspartylphosphate" evidence="2">
    <location>
        <position position="63"/>
    </location>
</feature>
<dbReference type="InterPro" id="IPR050595">
    <property type="entry name" value="Bact_response_regulator"/>
</dbReference>
<dbReference type="AlphaFoldDB" id="A0A2N7VAW6"/>
<dbReference type="Proteomes" id="UP000235616">
    <property type="component" value="Unassembled WGS sequence"/>
</dbReference>
<name>A0A2N7VAW6_9BURK</name>
<gene>
    <name evidence="4" type="ORF">C0Z18_32385</name>
</gene>
<dbReference type="EMBL" id="PNYA01000069">
    <property type="protein sequence ID" value="PMS13644.1"/>
    <property type="molecule type" value="Genomic_DNA"/>
</dbReference>
<dbReference type="PANTHER" id="PTHR44591">
    <property type="entry name" value="STRESS RESPONSE REGULATOR PROTEIN 1"/>
    <property type="match status" value="1"/>
</dbReference>
<keyword evidence="5" id="KW-1185">Reference proteome</keyword>
<evidence type="ECO:0000259" key="3">
    <source>
        <dbReference type="PROSITE" id="PS50110"/>
    </source>
</evidence>
<evidence type="ECO:0000313" key="4">
    <source>
        <dbReference type="EMBL" id="PMS13644.1"/>
    </source>
</evidence>
<dbReference type="InterPro" id="IPR001789">
    <property type="entry name" value="Sig_transdc_resp-reg_receiver"/>
</dbReference>
<dbReference type="GO" id="GO:0000160">
    <property type="term" value="P:phosphorelay signal transduction system"/>
    <property type="evidence" value="ECO:0007669"/>
    <property type="project" value="InterPro"/>
</dbReference>
<dbReference type="Gene3D" id="3.40.50.2300">
    <property type="match status" value="1"/>
</dbReference>
<dbReference type="PANTHER" id="PTHR44591:SF18">
    <property type="entry name" value="REGULATORY PROTEIN"/>
    <property type="match status" value="1"/>
</dbReference>
<sequence>MSSVMNNGLPRFATVLVVEDDECARSALESILTAEGHFVVGAPNGAAALESLHVLTPDAVITDVQMPELDGIQLCRAIRASPLLRRLPIIVISSETRDQFGASGLFDIYLRKPIDARRLIYALSGVLAIDCSKDAAPSLAQSVDDVTKHGASPGATSPA</sequence>
<evidence type="ECO:0000256" key="1">
    <source>
        <dbReference type="ARBA" id="ARBA00022553"/>
    </source>
</evidence>
<feature type="domain" description="Response regulatory" evidence="3">
    <location>
        <begin position="14"/>
        <end position="127"/>
    </location>
</feature>
<reference evidence="4 5" key="1">
    <citation type="submission" date="2018-01" db="EMBL/GenBank/DDBJ databases">
        <title>Whole genome analyses suggest that Burkholderia sensu lato contains two further novel genera in the rhizoxinica-symbiotica group Mycetohabitans gen. nov., and Trinickia gen. nov.: implications for the evolution of diazotrophy and nodulation in the Burkholderiaceae.</title>
        <authorList>
            <person name="Estrada-de los Santos P."/>
            <person name="Palmer M."/>
            <person name="Chavez-Ramirez B."/>
            <person name="Beukes C."/>
            <person name="Steenkamp E.T."/>
            <person name="Hirsch A.M."/>
            <person name="Manyaka P."/>
            <person name="Maluk M."/>
            <person name="Lafos M."/>
            <person name="Crook M."/>
            <person name="Gross E."/>
            <person name="Simon M.F."/>
            <person name="Bueno dos Reis Junior F."/>
            <person name="Poole P.S."/>
            <person name="Venter S.N."/>
            <person name="James E.K."/>
        </authorList>
    </citation>
    <scope>NUCLEOTIDE SEQUENCE [LARGE SCALE GENOMIC DNA]</scope>
    <source>
        <strain evidence="4 5">GIMN1.004</strain>
    </source>
</reference>
<dbReference type="SUPFAM" id="SSF52172">
    <property type="entry name" value="CheY-like"/>
    <property type="match status" value="1"/>
</dbReference>